<protein>
    <recommendedName>
        <fullName evidence="3">Protein SSUH2 homolog</fullName>
    </recommendedName>
</protein>
<evidence type="ECO:0008006" key="3">
    <source>
        <dbReference type="Google" id="ProtNLM"/>
    </source>
</evidence>
<keyword evidence="2" id="KW-1185">Reference proteome</keyword>
<organism evidence="1 2">
    <name type="scientific">Cylicostephanus goldi</name>
    <name type="common">Nematode worm</name>
    <dbReference type="NCBI Taxonomy" id="71465"/>
    <lineage>
        <taxon>Eukaryota</taxon>
        <taxon>Metazoa</taxon>
        <taxon>Ecdysozoa</taxon>
        <taxon>Nematoda</taxon>
        <taxon>Chromadorea</taxon>
        <taxon>Rhabditida</taxon>
        <taxon>Rhabditina</taxon>
        <taxon>Rhabditomorpha</taxon>
        <taxon>Strongyloidea</taxon>
        <taxon>Strongylidae</taxon>
        <taxon>Cylicostephanus</taxon>
    </lineage>
</organism>
<proteinExistence type="predicted"/>
<accession>A0A3P7MUV6</accession>
<sequence>MVRHGANQVYGLGTPMHFMSKTGTHDLCYMCHGRGVKECHHCKGGGKKPCTACCGTGSVRNFTKLKIYLFPLRSYYLVLNLTIEFDSEYDRRKLVHKIVTGDQFSPIKFNILDIQSPVPHIQRPYKARVLPITKYPVEEVNEKSKQFCAQHLQNSMGMCRVIRVR</sequence>
<evidence type="ECO:0000313" key="2">
    <source>
        <dbReference type="Proteomes" id="UP000271889"/>
    </source>
</evidence>
<dbReference type="AlphaFoldDB" id="A0A3P7MUV6"/>
<dbReference type="Proteomes" id="UP000271889">
    <property type="component" value="Unassembled WGS sequence"/>
</dbReference>
<dbReference type="EMBL" id="UYRV01122933">
    <property type="protein sequence ID" value="VDN33514.1"/>
    <property type="molecule type" value="Genomic_DNA"/>
</dbReference>
<reference evidence="1 2" key="1">
    <citation type="submission" date="2018-11" db="EMBL/GenBank/DDBJ databases">
        <authorList>
            <consortium name="Pathogen Informatics"/>
        </authorList>
    </citation>
    <scope>NUCLEOTIDE SEQUENCE [LARGE SCALE GENOMIC DNA]</scope>
</reference>
<name>A0A3P7MUV6_CYLGO</name>
<gene>
    <name evidence="1" type="ORF">CGOC_LOCUS12408</name>
</gene>
<dbReference type="OrthoDB" id="3355217at2759"/>
<evidence type="ECO:0000313" key="1">
    <source>
        <dbReference type="EMBL" id="VDN33514.1"/>
    </source>
</evidence>